<feature type="transmembrane region" description="Helical" evidence="6">
    <location>
        <begin position="306"/>
        <end position="324"/>
    </location>
</feature>
<dbReference type="InterPro" id="IPR052159">
    <property type="entry name" value="Competence_DNA_uptake"/>
</dbReference>
<accession>A0A0U4P5T2</accession>
<dbReference type="InterPro" id="IPR004797">
    <property type="entry name" value="Competence_ComEC/Rec2"/>
</dbReference>
<dbReference type="KEGG" id="por:APT59_16510"/>
<proteinExistence type="predicted"/>
<dbReference type="InterPro" id="IPR025405">
    <property type="entry name" value="DUF4131"/>
</dbReference>
<comment type="subcellular location">
    <subcellularLocation>
        <location evidence="1">Cell membrane</location>
        <topology evidence="1">Multi-pass membrane protein</topology>
    </subcellularLocation>
</comment>
<feature type="transmembrane region" description="Helical" evidence="6">
    <location>
        <begin position="419"/>
        <end position="440"/>
    </location>
</feature>
<keyword evidence="5 6" id="KW-0472">Membrane</keyword>
<dbReference type="CDD" id="cd07731">
    <property type="entry name" value="ComA-like_MBL-fold"/>
    <property type="match status" value="1"/>
</dbReference>
<dbReference type="AlphaFoldDB" id="A0A0U4P5T2"/>
<evidence type="ECO:0000256" key="3">
    <source>
        <dbReference type="ARBA" id="ARBA00022692"/>
    </source>
</evidence>
<evidence type="ECO:0000313" key="8">
    <source>
        <dbReference type="EMBL" id="ALZ85726.1"/>
    </source>
</evidence>
<keyword evidence="3 6" id="KW-0812">Transmembrane</keyword>
<feature type="transmembrane region" description="Helical" evidence="6">
    <location>
        <begin position="222"/>
        <end position="247"/>
    </location>
</feature>
<dbReference type="PANTHER" id="PTHR30619:SF1">
    <property type="entry name" value="RECOMBINATION PROTEIN 2"/>
    <property type="match status" value="1"/>
</dbReference>
<evidence type="ECO:0000313" key="9">
    <source>
        <dbReference type="Proteomes" id="UP000064137"/>
    </source>
</evidence>
<feature type="transmembrane region" description="Helical" evidence="6">
    <location>
        <begin position="452"/>
        <end position="472"/>
    </location>
</feature>
<dbReference type="OrthoDB" id="9761531at2"/>
<feature type="transmembrane region" description="Helical" evidence="6">
    <location>
        <begin position="360"/>
        <end position="381"/>
    </location>
</feature>
<dbReference type="InterPro" id="IPR004477">
    <property type="entry name" value="ComEC_N"/>
</dbReference>
<dbReference type="NCBIfam" id="TIGR00361">
    <property type="entry name" value="ComEC_Rec2"/>
    <property type="match status" value="1"/>
</dbReference>
<dbReference type="RefSeq" id="WP_059315848.1">
    <property type="nucleotide sequence ID" value="NZ_CP013987.1"/>
</dbReference>
<feature type="domain" description="Metallo-beta-lactamase" evidence="7">
    <location>
        <begin position="505"/>
        <end position="688"/>
    </location>
</feature>
<dbReference type="GO" id="GO:0005886">
    <property type="term" value="C:plasma membrane"/>
    <property type="evidence" value="ECO:0007669"/>
    <property type="project" value="UniProtKB-SubCell"/>
</dbReference>
<organism evidence="8 9">
    <name type="scientific">Pseudomonas oryzihabitans</name>
    <dbReference type="NCBI Taxonomy" id="47885"/>
    <lineage>
        <taxon>Bacteria</taxon>
        <taxon>Pseudomonadati</taxon>
        <taxon>Pseudomonadota</taxon>
        <taxon>Gammaproteobacteria</taxon>
        <taxon>Pseudomonadales</taxon>
        <taxon>Pseudomonadaceae</taxon>
        <taxon>Pseudomonas</taxon>
    </lineage>
</organism>
<evidence type="ECO:0000259" key="7">
    <source>
        <dbReference type="SMART" id="SM00849"/>
    </source>
</evidence>
<dbReference type="InterPro" id="IPR035681">
    <property type="entry name" value="ComA-like_MBL"/>
</dbReference>
<feature type="transmembrane region" description="Helical" evidence="6">
    <location>
        <begin position="330"/>
        <end position="348"/>
    </location>
</feature>
<dbReference type="InterPro" id="IPR001279">
    <property type="entry name" value="Metallo-B-lactamas"/>
</dbReference>
<dbReference type="SUPFAM" id="SSF56281">
    <property type="entry name" value="Metallo-hydrolase/oxidoreductase"/>
    <property type="match status" value="1"/>
</dbReference>
<dbReference type="Gene3D" id="3.60.15.10">
    <property type="entry name" value="Ribonuclease Z/Hydroxyacylglutathione hydrolase-like"/>
    <property type="match status" value="1"/>
</dbReference>
<feature type="transmembrane region" description="Helical" evidence="6">
    <location>
        <begin position="29"/>
        <end position="57"/>
    </location>
</feature>
<name>A0A0U4P5T2_9PSED</name>
<dbReference type="NCBIfam" id="TIGR00360">
    <property type="entry name" value="ComEC_N-term"/>
    <property type="match status" value="1"/>
</dbReference>
<evidence type="ECO:0000256" key="1">
    <source>
        <dbReference type="ARBA" id="ARBA00004651"/>
    </source>
</evidence>
<sequence length="746" mass="78848">MRAALLAFALDVLLLRAFAALPSLPLLAALASVAIVLLGTRFFVLGACGLGLAWALLAAHGALADRLDPALEQRVLWIEGQVSGLPAVDADSVGFVLSGATSRRDVKLPAHIRLNWHGGPRLLTGERWRLAAELRGPAGLVNALGQDREAWLLAQGIGATGSVKDGQRLQSASGLATWRDGIRQYLQTRDPAGQGGLLAALVVGDGSGISDRQWQLFQDTGTVHLMVISGQHIGLIALGVYAGVVILARRGYWPSRLPWRLSAAVLTVATALGYGLLAGFEVPVQRACVMVTLGLLWQLGRQQVRLADAVLLALVLVLAANPLVSLLPGFWLSFGAVLLLLWSFAGRLGQLPWWVTLGRAQWCMALGLAPLLLALGLPLSLSGPLANAVAVPLMDMAVVPLALVGTLLSLLWSPLGDPALLLAGGLLQGLLWLLSGLAHLAAAWQPVLAPAWALWLAGLGALLALLPAGVPLRGFGALLMLPGLFPLAPVPAEGLARITLLDVGQGLAVLVRTRQHALLYDAGPRQGSYDSGARVVLPNVKAAGIGALDIMLLSHADADHAGGAPAVARGLPAGRVLSGEAGRLKPELHAQDCADGAHWQWNEVAFTTWWHPDADSNASSCVLSVEARGERLLLTGDIDARREGQLVASGVPLAADWLVAPHHGSRSGSSAAFIDAVQPRGVLISRGLNNRYGHPHPQVMQRYRERGVIPYDTAELGALSWTLGRWEAPHGQRLERHWWRIPSPTP</sequence>
<keyword evidence="4 6" id="KW-1133">Transmembrane helix</keyword>
<reference evidence="8 9" key="1">
    <citation type="submission" date="2016-01" db="EMBL/GenBank/DDBJ databases">
        <title>Annotation of Pseudomonas oryzihabitans USDA-ARS-USMARC-56511.</title>
        <authorList>
            <person name="Harhay G.P."/>
            <person name="Harhay D.M."/>
            <person name="Smith T.P.L."/>
            <person name="Bono J.L."/>
            <person name="Heaton M.P."/>
            <person name="Clawson M.L."/>
            <person name="Chitko-Mckown C.G."/>
            <person name="Capik S.F."/>
            <person name="DeDonder K.D."/>
            <person name="Apley M.D."/>
            <person name="Lubbers B.V."/>
            <person name="White B.J."/>
            <person name="Larson R.L."/>
        </authorList>
    </citation>
    <scope>NUCLEOTIDE SEQUENCE [LARGE SCALE GENOMIC DNA]</scope>
    <source>
        <strain evidence="8 9">USDA-ARS-USMARC-56511</strain>
    </source>
</reference>
<keyword evidence="2" id="KW-1003">Cell membrane</keyword>
<dbReference type="PANTHER" id="PTHR30619">
    <property type="entry name" value="DNA INTERNALIZATION/COMPETENCE PROTEIN COMEC/REC2"/>
    <property type="match status" value="1"/>
</dbReference>
<protein>
    <submittedName>
        <fullName evidence="8">Competence protein ComEC</fullName>
    </submittedName>
</protein>
<evidence type="ECO:0000256" key="5">
    <source>
        <dbReference type="ARBA" id="ARBA00023136"/>
    </source>
</evidence>
<dbReference type="SMART" id="SM00849">
    <property type="entry name" value="Lactamase_B"/>
    <property type="match status" value="1"/>
</dbReference>
<feature type="transmembrane region" description="Helical" evidence="6">
    <location>
        <begin position="393"/>
        <end position="412"/>
    </location>
</feature>
<dbReference type="Pfam" id="PF00753">
    <property type="entry name" value="Lactamase_B"/>
    <property type="match status" value="1"/>
</dbReference>
<evidence type="ECO:0000256" key="6">
    <source>
        <dbReference type="SAM" id="Phobius"/>
    </source>
</evidence>
<evidence type="ECO:0000256" key="2">
    <source>
        <dbReference type="ARBA" id="ARBA00022475"/>
    </source>
</evidence>
<dbReference type="GO" id="GO:0030420">
    <property type="term" value="P:establishment of competence for transformation"/>
    <property type="evidence" value="ECO:0007669"/>
    <property type="project" value="InterPro"/>
</dbReference>
<dbReference type="Proteomes" id="UP000064137">
    <property type="component" value="Chromosome"/>
</dbReference>
<dbReference type="InterPro" id="IPR036866">
    <property type="entry name" value="RibonucZ/Hydroxyglut_hydro"/>
</dbReference>
<evidence type="ECO:0000256" key="4">
    <source>
        <dbReference type="ARBA" id="ARBA00022989"/>
    </source>
</evidence>
<dbReference type="Pfam" id="PF03772">
    <property type="entry name" value="Competence"/>
    <property type="match status" value="1"/>
</dbReference>
<gene>
    <name evidence="8" type="ORF">APT59_16510</name>
</gene>
<dbReference type="EMBL" id="CP013987">
    <property type="protein sequence ID" value="ALZ85726.1"/>
    <property type="molecule type" value="Genomic_DNA"/>
</dbReference>
<dbReference type="Pfam" id="PF13567">
    <property type="entry name" value="DUF4131"/>
    <property type="match status" value="1"/>
</dbReference>
<feature type="transmembrane region" description="Helical" evidence="6">
    <location>
        <begin position="259"/>
        <end position="277"/>
    </location>
</feature>